<protein>
    <submittedName>
        <fullName evidence="1">MmcQ/YjbR family DNA-binding protein</fullName>
    </submittedName>
</protein>
<name>A0ABV1G1E8_9BACT</name>
<dbReference type="Pfam" id="PF04237">
    <property type="entry name" value="YjbR"/>
    <property type="match status" value="1"/>
</dbReference>
<dbReference type="InterPro" id="IPR038056">
    <property type="entry name" value="YjbR-like_sf"/>
</dbReference>
<dbReference type="GO" id="GO:0003677">
    <property type="term" value="F:DNA binding"/>
    <property type="evidence" value="ECO:0007669"/>
    <property type="project" value="UniProtKB-KW"/>
</dbReference>
<dbReference type="PANTHER" id="PTHR35145:SF1">
    <property type="entry name" value="CYTOPLASMIC PROTEIN"/>
    <property type="match status" value="1"/>
</dbReference>
<dbReference type="InterPro" id="IPR058532">
    <property type="entry name" value="YjbR/MT2646/Rv2570-like"/>
</dbReference>
<dbReference type="SUPFAM" id="SSF142906">
    <property type="entry name" value="YjbR-like"/>
    <property type="match status" value="1"/>
</dbReference>
<reference evidence="1 2" key="1">
    <citation type="submission" date="2024-04" db="EMBL/GenBank/DDBJ databases">
        <title>Human intestinal bacterial collection.</title>
        <authorList>
            <person name="Pauvert C."/>
            <person name="Hitch T.C.A."/>
            <person name="Clavel T."/>
        </authorList>
    </citation>
    <scope>NUCLEOTIDE SEQUENCE [LARGE SCALE GENOMIC DNA]</scope>
    <source>
        <strain evidence="1 2">CLA-AA-H174</strain>
    </source>
</reference>
<dbReference type="EMBL" id="JBBNGE010000063">
    <property type="protein sequence ID" value="MEQ2509240.1"/>
    <property type="molecule type" value="Genomic_DNA"/>
</dbReference>
<accession>A0ABV1G1E8</accession>
<dbReference type="InterPro" id="IPR007351">
    <property type="entry name" value="YjbR"/>
</dbReference>
<evidence type="ECO:0000313" key="2">
    <source>
        <dbReference type="Proteomes" id="UP001465717"/>
    </source>
</evidence>
<comment type="caution">
    <text evidence="1">The sequence shown here is derived from an EMBL/GenBank/DDBJ whole genome shotgun (WGS) entry which is preliminary data.</text>
</comment>
<dbReference type="Gene3D" id="3.90.1150.30">
    <property type="match status" value="1"/>
</dbReference>
<evidence type="ECO:0000313" key="1">
    <source>
        <dbReference type="EMBL" id="MEQ2509240.1"/>
    </source>
</evidence>
<keyword evidence="2" id="KW-1185">Reference proteome</keyword>
<gene>
    <name evidence="1" type="ORF">AAAT87_13370</name>
</gene>
<dbReference type="PANTHER" id="PTHR35145">
    <property type="entry name" value="CYTOPLASMIC PROTEIN-RELATED"/>
    <property type="match status" value="1"/>
</dbReference>
<keyword evidence="1" id="KW-0238">DNA-binding</keyword>
<dbReference type="Proteomes" id="UP001465717">
    <property type="component" value="Unassembled WGS sequence"/>
</dbReference>
<organism evidence="1 2">
    <name type="scientific">Segatella sinensis</name>
    <dbReference type="NCBI Taxonomy" id="3085167"/>
    <lineage>
        <taxon>Bacteria</taxon>
        <taxon>Pseudomonadati</taxon>
        <taxon>Bacteroidota</taxon>
        <taxon>Bacteroidia</taxon>
        <taxon>Bacteroidales</taxon>
        <taxon>Prevotellaceae</taxon>
        <taxon>Segatella</taxon>
    </lineage>
</organism>
<sequence>MNIESVREYCLSLPLVTEAFPFDERTLVFRILGKIFACVDLERPELITMKCNADYALELREVHPEIEGAWHWNKKYWNQVNLYGTLEDDFIQALIRHSYSEVVKKLKKQERMEHPEITEVKE</sequence>
<proteinExistence type="predicted"/>
<dbReference type="RefSeq" id="WP_298532295.1">
    <property type="nucleotide sequence ID" value="NZ_JBBNFG020000013.1"/>
</dbReference>